<dbReference type="RefSeq" id="WP_271010919.1">
    <property type="nucleotide sequence ID" value="NZ_JAQIFT010000010.1"/>
</dbReference>
<organism evidence="4 5">
    <name type="scientific">Holtiella tumoricola</name>
    <dbReference type="NCBI Taxonomy" id="3018743"/>
    <lineage>
        <taxon>Bacteria</taxon>
        <taxon>Bacillati</taxon>
        <taxon>Bacillota</taxon>
        <taxon>Clostridia</taxon>
        <taxon>Lachnospirales</taxon>
        <taxon>Cellulosilyticaceae</taxon>
        <taxon>Holtiella</taxon>
    </lineage>
</organism>
<keyword evidence="2" id="KW-0732">Signal</keyword>
<sequence length="529" mass="59619">MHRKKLLSGVISVLLMLSMALGGCSSRTESTKPTPNQEINQPAEGDKTQEPDIDLSKEVKLTMYLLGDRTPDFDRVFGMINEKLKEKINATLDVKFMSWGEYEQKYPLLFASGEEFDIIYSADWAFYNSQAVKQGFYEITQGNLEKYAPMTASTIYKEAWEQAKVEGKVYMLPMNYKELSGYVYMARGDLMDKYGVADVTGLEGLEKYLDTIAKNEPQLIPMDVGSDYDATFMFDRMWNQEVYGKVTGVGPWQLSGSMAVGDKSYTVKHVSENPEFLNVITKLKDWKDKGYWSKSAVVNTTDNRESFASGRSAAAIMNLNTAVSQYSSVNEAHPEWKVQVFDAMDEIPATLVSFMGNGMSIFSKSKNPERALMVLDLLRNDEEIHDLFCYGIEGEHYTNNGDGTVTLLPANANYGYDANCNWGIRNDAYWKRLKGGIPNYSELYNKWLETAVSPNEYSTFNFNSDPVKNQVAAMSDIFASDYKLLCLGFTDDPAGDIAKMQKKLKAAGSEDVYKEMAIKFKEYAEGLNK</sequence>
<keyword evidence="5" id="KW-1185">Reference proteome</keyword>
<accession>A0AA42DJY1</accession>
<dbReference type="Pfam" id="PF12010">
    <property type="entry name" value="DUF3502"/>
    <property type="match status" value="1"/>
</dbReference>
<dbReference type="SUPFAM" id="SSF53850">
    <property type="entry name" value="Periplasmic binding protein-like II"/>
    <property type="match status" value="1"/>
</dbReference>
<proteinExistence type="predicted"/>
<evidence type="ECO:0000313" key="5">
    <source>
        <dbReference type="Proteomes" id="UP001169242"/>
    </source>
</evidence>
<gene>
    <name evidence="4" type="ORF">PBV87_01740</name>
</gene>
<protein>
    <submittedName>
        <fullName evidence="4">DUF3502 domain-containing protein</fullName>
    </submittedName>
</protein>
<feature type="domain" description="DUF3502" evidence="3">
    <location>
        <begin position="458"/>
        <end position="524"/>
    </location>
</feature>
<dbReference type="Gene3D" id="3.40.190.10">
    <property type="entry name" value="Periplasmic binding protein-like II"/>
    <property type="match status" value="2"/>
</dbReference>
<feature type="region of interest" description="Disordered" evidence="1">
    <location>
        <begin position="25"/>
        <end position="52"/>
    </location>
</feature>
<evidence type="ECO:0000256" key="2">
    <source>
        <dbReference type="SAM" id="SignalP"/>
    </source>
</evidence>
<feature type="signal peptide" evidence="2">
    <location>
        <begin position="1"/>
        <end position="22"/>
    </location>
</feature>
<dbReference type="AlphaFoldDB" id="A0AA42DJY1"/>
<dbReference type="InterPro" id="IPR050490">
    <property type="entry name" value="Bact_solute-bd_prot1"/>
</dbReference>
<comment type="caution">
    <text evidence="4">The sequence shown here is derived from an EMBL/GenBank/DDBJ whole genome shotgun (WGS) entry which is preliminary data.</text>
</comment>
<evidence type="ECO:0000256" key="1">
    <source>
        <dbReference type="SAM" id="MobiDB-lite"/>
    </source>
</evidence>
<dbReference type="PANTHER" id="PTHR43649">
    <property type="entry name" value="ARABINOSE-BINDING PROTEIN-RELATED"/>
    <property type="match status" value="1"/>
</dbReference>
<dbReference type="PANTHER" id="PTHR43649:SF17">
    <property type="entry name" value="ABC TRANSPORTER SOLUTE BINDING PROTEIN-SUGAR TRANSPORT"/>
    <property type="match status" value="1"/>
</dbReference>
<feature type="compositionally biased region" description="Polar residues" evidence="1">
    <location>
        <begin position="25"/>
        <end position="40"/>
    </location>
</feature>
<feature type="chain" id="PRO_5041420192" evidence="2">
    <location>
        <begin position="23"/>
        <end position="529"/>
    </location>
</feature>
<evidence type="ECO:0000313" key="4">
    <source>
        <dbReference type="EMBL" id="MDA3730227.1"/>
    </source>
</evidence>
<reference evidence="4" key="1">
    <citation type="journal article" date="2023" name="Int. J. Syst. Evol. Microbiol.">
        <title>&lt;i&gt;Holtiella tumoricola&lt;/i&gt; gen. nov. sp. nov., isolated from a human clinical sample.</title>
        <authorList>
            <person name="Allen-Vercoe E."/>
            <person name="Daigneault M.C."/>
            <person name="Vancuren S.J."/>
            <person name="Cochrane K."/>
            <person name="O'Neal L.L."/>
            <person name="Sankaranarayanan K."/>
            <person name="Lawson P.A."/>
        </authorList>
    </citation>
    <scope>NUCLEOTIDE SEQUENCE</scope>
    <source>
        <strain evidence="4">CC70A</strain>
    </source>
</reference>
<dbReference type="Proteomes" id="UP001169242">
    <property type="component" value="Unassembled WGS sequence"/>
</dbReference>
<dbReference type="EMBL" id="JAQIFT010000010">
    <property type="protein sequence ID" value="MDA3730227.1"/>
    <property type="molecule type" value="Genomic_DNA"/>
</dbReference>
<dbReference type="PROSITE" id="PS51257">
    <property type="entry name" value="PROKAR_LIPOPROTEIN"/>
    <property type="match status" value="1"/>
</dbReference>
<evidence type="ECO:0000259" key="3">
    <source>
        <dbReference type="Pfam" id="PF12010"/>
    </source>
</evidence>
<name>A0AA42DJY1_9FIRM</name>
<dbReference type="InterPro" id="IPR022627">
    <property type="entry name" value="DUF3502"/>
</dbReference>